<comment type="caution">
    <text evidence="1">The sequence shown here is derived from an EMBL/GenBank/DDBJ whole genome shotgun (WGS) entry which is preliminary data.</text>
</comment>
<sequence length="100" mass="10663">MAAGFEVEPDDLDTFTKNIRALVDGLAESRTLLEGVHLDPLVFGALGRSFSLSTSDRVAEAADCIARYQGSIANAGTSTKATADTYRSVDQEIAESFKDC</sequence>
<dbReference type="Proteomes" id="UP000239494">
    <property type="component" value="Unassembled WGS sequence"/>
</dbReference>
<gene>
    <name evidence="1" type="ORF">CLV43_101815</name>
</gene>
<keyword evidence="2" id="KW-1185">Reference proteome</keyword>
<reference evidence="1 2" key="1">
    <citation type="submission" date="2018-03" db="EMBL/GenBank/DDBJ databases">
        <title>Genomic Encyclopedia of Archaeal and Bacterial Type Strains, Phase II (KMG-II): from individual species to whole genera.</title>
        <authorList>
            <person name="Goeker M."/>
        </authorList>
    </citation>
    <scope>NUCLEOTIDE SEQUENCE [LARGE SCALE GENOMIC DNA]</scope>
    <source>
        <strain evidence="1 2">DSM 44720</strain>
    </source>
</reference>
<accession>A0A2T0TLK8</accession>
<dbReference type="RefSeq" id="WP_106185550.1">
    <property type="nucleotide sequence ID" value="NZ_PVTF01000001.1"/>
</dbReference>
<evidence type="ECO:0008006" key="3">
    <source>
        <dbReference type="Google" id="ProtNLM"/>
    </source>
</evidence>
<proteinExistence type="predicted"/>
<dbReference type="EMBL" id="PVTF01000001">
    <property type="protein sequence ID" value="PRY46539.1"/>
    <property type="molecule type" value="Genomic_DNA"/>
</dbReference>
<dbReference type="OrthoDB" id="3633300at2"/>
<organism evidence="1 2">
    <name type="scientific">Umezawaea tangerina</name>
    <dbReference type="NCBI Taxonomy" id="84725"/>
    <lineage>
        <taxon>Bacteria</taxon>
        <taxon>Bacillati</taxon>
        <taxon>Actinomycetota</taxon>
        <taxon>Actinomycetes</taxon>
        <taxon>Pseudonocardiales</taxon>
        <taxon>Pseudonocardiaceae</taxon>
        <taxon>Umezawaea</taxon>
    </lineage>
</organism>
<protein>
    <recommendedName>
        <fullName evidence="3">Excreted virulence factor EspC (Type VII ESX diderm)</fullName>
    </recommendedName>
</protein>
<dbReference type="AlphaFoldDB" id="A0A2T0TLK8"/>
<name>A0A2T0TLK8_9PSEU</name>
<evidence type="ECO:0000313" key="2">
    <source>
        <dbReference type="Proteomes" id="UP000239494"/>
    </source>
</evidence>
<evidence type="ECO:0000313" key="1">
    <source>
        <dbReference type="EMBL" id="PRY46539.1"/>
    </source>
</evidence>